<evidence type="ECO:0000313" key="5">
    <source>
        <dbReference type="Proteomes" id="UP000473699"/>
    </source>
</evidence>
<dbReference type="Proteomes" id="UP000473699">
    <property type="component" value="Unassembled WGS sequence"/>
</dbReference>
<dbReference type="InterPro" id="IPR003489">
    <property type="entry name" value="RHF/RaiA"/>
</dbReference>
<dbReference type="CDD" id="cd00552">
    <property type="entry name" value="RaiA"/>
    <property type="match status" value="1"/>
</dbReference>
<dbReference type="InterPro" id="IPR038416">
    <property type="entry name" value="Ribosom_S30AE_C_sf"/>
</dbReference>
<comment type="caution">
    <text evidence="4">The sequence shown here is derived from an EMBL/GenBank/DDBJ whole genome shotgun (WGS) entry which is preliminary data.</text>
</comment>
<comment type="subcellular location">
    <subcellularLocation>
        <location evidence="2">Cytoplasm</location>
    </subcellularLocation>
</comment>
<name>A0A6L5Y921_9BACT</name>
<evidence type="ECO:0000256" key="2">
    <source>
        <dbReference type="HAMAP-Rule" id="MF_00839"/>
    </source>
</evidence>
<protein>
    <recommendedName>
        <fullName evidence="2">Ribosome hibernation promoting factor</fullName>
        <shortName evidence="2">HPF</shortName>
    </recommendedName>
</protein>
<reference evidence="4 5" key="1">
    <citation type="submission" date="2019-08" db="EMBL/GenBank/DDBJ databases">
        <title>In-depth cultivation of the pig gut microbiome towards novel bacterial diversity and tailored functional studies.</title>
        <authorList>
            <person name="Wylensek D."/>
            <person name="Hitch T.C.A."/>
            <person name="Clavel T."/>
        </authorList>
    </citation>
    <scope>NUCLEOTIDE SEQUENCE [LARGE SCALE GENOMIC DNA]</scope>
    <source>
        <strain evidence="4 5">SM-530-WT-4B</strain>
    </source>
</reference>
<dbReference type="InterPro" id="IPR034694">
    <property type="entry name" value="HPF_long/plastid"/>
</dbReference>
<accession>A0A6L5Y921</accession>
<sequence length="176" mass="20719">MEIRFLMKNVEVPADLKEYMEKKLSKMEKFFPRITDSQILVKMIKNTYITEVTANVNGVIMRGEEKDVDLRKSFDLGLKNLERRIRRHKEYLVDRAHLKTHDREFSFDDQPELDELPVGTIVKEKHFDLYPMTPDEAVMQMDLLEHSFYMFLNAESGKVNVVYKREAGGYGVLIPN</sequence>
<dbReference type="AlphaFoldDB" id="A0A6L5Y921"/>
<dbReference type="InterPro" id="IPR050574">
    <property type="entry name" value="HPF/YfiA_ribosome-assoc"/>
</dbReference>
<organism evidence="4 5">
    <name type="scientific">Pyramidobacter porci</name>
    <dbReference type="NCBI Taxonomy" id="2605789"/>
    <lineage>
        <taxon>Bacteria</taxon>
        <taxon>Thermotogati</taxon>
        <taxon>Synergistota</taxon>
        <taxon>Synergistia</taxon>
        <taxon>Synergistales</taxon>
        <taxon>Dethiosulfovibrionaceae</taxon>
        <taxon>Pyramidobacter</taxon>
    </lineage>
</organism>
<dbReference type="InterPro" id="IPR036567">
    <property type="entry name" value="RHF-like"/>
</dbReference>
<evidence type="ECO:0000259" key="3">
    <source>
        <dbReference type="Pfam" id="PF16321"/>
    </source>
</evidence>
<dbReference type="GO" id="GO:0045900">
    <property type="term" value="P:negative regulation of translational elongation"/>
    <property type="evidence" value="ECO:0007669"/>
    <property type="project" value="TreeGrafter"/>
</dbReference>
<dbReference type="PANTHER" id="PTHR33231:SF1">
    <property type="entry name" value="30S RIBOSOMAL PROTEIN"/>
    <property type="match status" value="1"/>
</dbReference>
<dbReference type="HAMAP" id="MF_00839">
    <property type="entry name" value="HPF"/>
    <property type="match status" value="1"/>
</dbReference>
<keyword evidence="5" id="KW-1185">Reference proteome</keyword>
<proteinExistence type="inferred from homology"/>
<keyword evidence="1 2" id="KW-0810">Translation regulation</keyword>
<dbReference type="GO" id="GO:0043024">
    <property type="term" value="F:ribosomal small subunit binding"/>
    <property type="evidence" value="ECO:0007669"/>
    <property type="project" value="TreeGrafter"/>
</dbReference>
<dbReference type="SUPFAM" id="SSF69754">
    <property type="entry name" value="Ribosome binding protein Y (YfiA homologue)"/>
    <property type="match status" value="1"/>
</dbReference>
<dbReference type="EMBL" id="VUNH01000001">
    <property type="protein sequence ID" value="MST54693.1"/>
    <property type="molecule type" value="Genomic_DNA"/>
</dbReference>
<dbReference type="InterPro" id="IPR032528">
    <property type="entry name" value="Ribosom_S30AE_C"/>
</dbReference>
<gene>
    <name evidence="4" type="primary">raiA</name>
    <name evidence="2" type="synonym">hpf</name>
    <name evidence="4" type="ORF">FYJ74_01310</name>
</gene>
<keyword evidence="2" id="KW-0963">Cytoplasm</keyword>
<dbReference type="GO" id="GO:0022627">
    <property type="term" value="C:cytosolic small ribosomal subunit"/>
    <property type="evidence" value="ECO:0007669"/>
    <property type="project" value="TreeGrafter"/>
</dbReference>
<dbReference type="Gene3D" id="3.30.160.100">
    <property type="entry name" value="Ribosome hibernation promotion factor-like"/>
    <property type="match status" value="1"/>
</dbReference>
<dbReference type="PANTHER" id="PTHR33231">
    <property type="entry name" value="30S RIBOSOMAL PROTEIN"/>
    <property type="match status" value="1"/>
</dbReference>
<dbReference type="RefSeq" id="WP_154527813.1">
    <property type="nucleotide sequence ID" value="NZ_JAXDZJ010000136.1"/>
</dbReference>
<comment type="similarity">
    <text evidence="2">Belongs to the HPF/YfiA ribosome-associated protein family. Long HPF subfamily.</text>
</comment>
<dbReference type="NCBIfam" id="TIGR00741">
    <property type="entry name" value="yfiA"/>
    <property type="match status" value="1"/>
</dbReference>
<evidence type="ECO:0000256" key="1">
    <source>
        <dbReference type="ARBA" id="ARBA00022845"/>
    </source>
</evidence>
<dbReference type="Pfam" id="PF16321">
    <property type="entry name" value="Ribosom_S30AE_C"/>
    <property type="match status" value="1"/>
</dbReference>
<evidence type="ECO:0000313" key="4">
    <source>
        <dbReference type="EMBL" id="MST54693.1"/>
    </source>
</evidence>
<comment type="function">
    <text evidence="2">Required for dimerization of active 70S ribosomes into 100S ribosomes in stationary phase; 100S ribosomes are translationally inactive and sometimes present during exponential growth.</text>
</comment>
<dbReference type="Pfam" id="PF02482">
    <property type="entry name" value="Ribosomal_S30AE"/>
    <property type="match status" value="1"/>
</dbReference>
<feature type="domain" description="Sigma 54 modulation/S30EA ribosomal protein C-terminal" evidence="3">
    <location>
        <begin position="120"/>
        <end position="172"/>
    </location>
</feature>
<dbReference type="Gene3D" id="3.30.505.50">
    <property type="entry name" value="Sigma 54 modulation/S30EA ribosomal protein, C-terminal domain"/>
    <property type="match status" value="1"/>
</dbReference>
<comment type="subunit">
    <text evidence="2">Interacts with 100S ribosomes.</text>
</comment>